<dbReference type="PATRIC" id="fig|889378.3.peg.1034"/>
<reference evidence="4" key="1">
    <citation type="journal article" date="2013" name="Stand. Genomic Sci.">
        <title>Complete genome sequence of the halophilic bacterium Spirochaeta africana type strain (Z-7692(T)) from the alkaline Lake Magadi in the East African Rift.</title>
        <authorList>
            <person name="Liolos K."/>
            <person name="Abt B."/>
            <person name="Scheuner C."/>
            <person name="Teshima H."/>
            <person name="Held B."/>
            <person name="Lapidus A."/>
            <person name="Nolan M."/>
            <person name="Lucas S."/>
            <person name="Deshpande S."/>
            <person name="Cheng J.F."/>
            <person name="Tapia R."/>
            <person name="Goodwin L.A."/>
            <person name="Pitluck S."/>
            <person name="Pagani I."/>
            <person name="Ivanova N."/>
            <person name="Mavromatis K."/>
            <person name="Mikhailova N."/>
            <person name="Huntemann M."/>
            <person name="Pati A."/>
            <person name="Chen A."/>
            <person name="Palaniappan K."/>
            <person name="Land M."/>
            <person name="Rohde M."/>
            <person name="Tindall B.J."/>
            <person name="Detter J.C."/>
            <person name="Goker M."/>
            <person name="Bristow J."/>
            <person name="Eisen J.A."/>
            <person name="Markowitz V."/>
            <person name="Hugenholtz P."/>
            <person name="Woyke T."/>
            <person name="Klenk H.P."/>
            <person name="Kyrpides N.C."/>
        </authorList>
    </citation>
    <scope>NUCLEOTIDE SEQUENCE</scope>
    <source>
        <strain evidence="4">ATCC 700263 / DSM 8902 / Z-7692</strain>
    </source>
</reference>
<dbReference type="AlphaFoldDB" id="H9UHX7"/>
<dbReference type="RefSeq" id="WP_014455112.1">
    <property type="nucleotide sequence ID" value="NC_017098.1"/>
</dbReference>
<evidence type="ECO:0000313" key="3">
    <source>
        <dbReference type="EMBL" id="AFG37120.1"/>
    </source>
</evidence>
<dbReference type="Pfam" id="PF13308">
    <property type="entry name" value="YARHG"/>
    <property type="match status" value="1"/>
</dbReference>
<keyword evidence="1" id="KW-0732">Signal</keyword>
<dbReference type="Gene3D" id="2.60.40.3680">
    <property type="match status" value="1"/>
</dbReference>
<accession>H9UHX7</accession>
<evidence type="ECO:0000259" key="2">
    <source>
        <dbReference type="SMART" id="SM01324"/>
    </source>
</evidence>
<feature type="chain" id="PRO_5003622755" description="YARHG domain-containing protein" evidence="1">
    <location>
        <begin position="21"/>
        <end position="329"/>
    </location>
</feature>
<dbReference type="SMART" id="SM01324">
    <property type="entry name" value="YARHG"/>
    <property type="match status" value="1"/>
</dbReference>
<sequence>MRISLLTVLLICTLLLPVGANDAFIQTGGGDLRTEGVENTQVAIHSEVLTIELFDDGFAVTVEYIFRNRGEEITVETAFPEFQFGTSGYQPLDDFRISYTDGEKIPTAHEPVDQTLNDSFLRLIGLHRKQITFAGYSDTGITISYRSPYGAHGISRSAAYLLGPGSTWNGPIGELTVDVITRSPDIWIEEFPLRDLPEPDYQRTGNTSHRFYWRNLDLAGDEMFYLAVATLPPFLQTMFGEEMAIQEFMNNELRQERYHYLTREQLRLVRNYIFARHGYSFQSPDLRAYFADRDWYQADPDFSFDDLTDLQRRNARILQHMEDQLDDLP</sequence>
<evidence type="ECO:0000256" key="1">
    <source>
        <dbReference type="SAM" id="SignalP"/>
    </source>
</evidence>
<evidence type="ECO:0000313" key="4">
    <source>
        <dbReference type="Proteomes" id="UP000007383"/>
    </source>
</evidence>
<dbReference type="HOGENOM" id="CLU_844421_0_0_12"/>
<dbReference type="eggNOG" id="COG4640">
    <property type="taxonomic scope" value="Bacteria"/>
</dbReference>
<dbReference type="EMBL" id="CP003282">
    <property type="protein sequence ID" value="AFG37120.1"/>
    <property type="molecule type" value="Genomic_DNA"/>
</dbReference>
<keyword evidence="4" id="KW-1185">Reference proteome</keyword>
<dbReference type="Proteomes" id="UP000007383">
    <property type="component" value="Chromosome"/>
</dbReference>
<dbReference type="STRING" id="889378.Spiaf_1033"/>
<feature type="signal peptide" evidence="1">
    <location>
        <begin position="1"/>
        <end position="20"/>
    </location>
</feature>
<dbReference type="InterPro" id="IPR025582">
    <property type="entry name" value="YARHG_dom"/>
</dbReference>
<gene>
    <name evidence="3" type="ordered locus">Spiaf_1033</name>
</gene>
<dbReference type="InterPro" id="IPR038434">
    <property type="entry name" value="YARHG_sf"/>
</dbReference>
<name>H9UHX7_SPIAZ</name>
<organism evidence="3 4">
    <name type="scientific">Spirochaeta africana (strain ATCC 700263 / DSM 8902 / Z-7692)</name>
    <dbReference type="NCBI Taxonomy" id="889378"/>
    <lineage>
        <taxon>Bacteria</taxon>
        <taxon>Pseudomonadati</taxon>
        <taxon>Spirochaetota</taxon>
        <taxon>Spirochaetia</taxon>
        <taxon>Spirochaetales</taxon>
        <taxon>Spirochaetaceae</taxon>
        <taxon>Spirochaeta</taxon>
    </lineage>
</organism>
<feature type="domain" description="YARHG" evidence="2">
    <location>
        <begin position="242"/>
        <end position="323"/>
    </location>
</feature>
<protein>
    <recommendedName>
        <fullName evidence="2">YARHG domain-containing protein</fullName>
    </recommendedName>
</protein>
<proteinExistence type="predicted"/>
<dbReference type="OrthoDB" id="361748at2"/>
<dbReference type="KEGG" id="sfc:Spiaf_1033"/>
<dbReference type="Gene3D" id="1.20.58.1690">
    <property type="match status" value="1"/>
</dbReference>